<sequence length="51" mass="5910">MIQNRLSVNDPGEVLQVLARILKKLMSKDALLLKRSNKDPERSLRFIHQPV</sequence>
<protein>
    <submittedName>
        <fullName evidence="1">Uncharacterized protein</fullName>
    </submittedName>
</protein>
<accession>A0A212IQJ8</accession>
<organism evidence="1">
    <name type="scientific">uncultured Citrobacter sp</name>
    <dbReference type="NCBI Taxonomy" id="200446"/>
    <lineage>
        <taxon>Bacteria</taxon>
        <taxon>Pseudomonadati</taxon>
        <taxon>Pseudomonadota</taxon>
        <taxon>Gammaproteobacteria</taxon>
        <taxon>Enterobacterales</taxon>
        <taxon>Enterobacteriaceae</taxon>
        <taxon>Citrobacter</taxon>
        <taxon>environmental samples</taxon>
    </lineage>
</organism>
<dbReference type="AlphaFoldDB" id="A0A212IQJ8"/>
<dbReference type="InterPro" id="IPR057804">
    <property type="entry name" value="YsdD"/>
</dbReference>
<name>A0A212IQJ8_9ENTR</name>
<evidence type="ECO:0000313" key="1">
    <source>
        <dbReference type="EMBL" id="SBV69084.1"/>
    </source>
</evidence>
<reference evidence="1" key="1">
    <citation type="submission" date="2016-04" db="EMBL/GenBank/DDBJ databases">
        <authorList>
            <person name="Evans L.H."/>
            <person name="Alamgir A."/>
            <person name="Owens N."/>
            <person name="Weber N.D."/>
            <person name="Virtaneva K."/>
            <person name="Barbian K."/>
            <person name="Babar A."/>
            <person name="Rosenke K."/>
        </authorList>
    </citation>
    <scope>NUCLEOTIDE SEQUENCE</scope>
    <source>
        <strain evidence="1">86-2</strain>
    </source>
</reference>
<dbReference type="Pfam" id="PF23700">
    <property type="entry name" value="YsdD"/>
    <property type="match status" value="1"/>
</dbReference>
<gene>
    <name evidence="1" type="ORF">KL86CIT2_630075</name>
</gene>
<proteinExistence type="predicted"/>
<dbReference type="EMBL" id="FLUA01000064">
    <property type="protein sequence ID" value="SBV69084.1"/>
    <property type="molecule type" value="Genomic_DNA"/>
</dbReference>